<organism evidence="2 3">
    <name type="scientific">Arthrobacter cheniae</name>
    <dbReference type="NCBI Taxonomy" id="1258888"/>
    <lineage>
        <taxon>Bacteria</taxon>
        <taxon>Bacillati</taxon>
        <taxon>Actinomycetota</taxon>
        <taxon>Actinomycetes</taxon>
        <taxon>Micrococcales</taxon>
        <taxon>Micrococcaceae</taxon>
        <taxon>Arthrobacter</taxon>
    </lineage>
</organism>
<feature type="domain" description="DUF7793" evidence="1">
    <location>
        <begin position="2"/>
        <end position="70"/>
    </location>
</feature>
<reference evidence="2 3" key="1">
    <citation type="submission" date="2018-09" db="EMBL/GenBank/DDBJ databases">
        <title>Novel species of Arthrobacter.</title>
        <authorList>
            <person name="Liu Q."/>
            <person name="Xin Y.-H."/>
        </authorList>
    </citation>
    <scope>NUCLEOTIDE SEQUENCE [LARGE SCALE GENOMIC DNA]</scope>
    <source>
        <strain evidence="2 3">Hz2</strain>
    </source>
</reference>
<evidence type="ECO:0000313" key="3">
    <source>
        <dbReference type="Proteomes" id="UP000272560"/>
    </source>
</evidence>
<evidence type="ECO:0000259" key="1">
    <source>
        <dbReference type="Pfam" id="PF25056"/>
    </source>
</evidence>
<sequence length="83" mass="9200">MLVEFNGMVTLTRAALLRFAKTLNIAAMAIVGPSAVDKALADFFVEVHHPPYPTRYFTATHEALRWLTEHPYAPSSSPTDGRL</sequence>
<protein>
    <recommendedName>
        <fullName evidence="1">DUF7793 domain-containing protein</fullName>
    </recommendedName>
</protein>
<gene>
    <name evidence="2" type="ORF">D6T63_18315</name>
</gene>
<comment type="caution">
    <text evidence="2">The sequence shown here is derived from an EMBL/GenBank/DDBJ whole genome shotgun (WGS) entry which is preliminary data.</text>
</comment>
<dbReference type="Proteomes" id="UP000272560">
    <property type="component" value="Unassembled WGS sequence"/>
</dbReference>
<dbReference type="AlphaFoldDB" id="A0A3A5M770"/>
<dbReference type="Gene3D" id="3.40.970.30">
    <property type="entry name" value="yp_829618.1 like domains"/>
    <property type="match status" value="1"/>
</dbReference>
<accession>A0A3A5M770</accession>
<dbReference type="InterPro" id="IPR056695">
    <property type="entry name" value="DUF7793"/>
</dbReference>
<evidence type="ECO:0000313" key="2">
    <source>
        <dbReference type="EMBL" id="RJT74874.1"/>
    </source>
</evidence>
<proteinExistence type="predicted"/>
<dbReference type="EMBL" id="QZVT01000018">
    <property type="protein sequence ID" value="RJT74874.1"/>
    <property type="molecule type" value="Genomic_DNA"/>
</dbReference>
<name>A0A3A5M770_9MICC</name>
<dbReference type="Pfam" id="PF25056">
    <property type="entry name" value="DUF7793"/>
    <property type="match status" value="1"/>
</dbReference>
<keyword evidence="3" id="KW-1185">Reference proteome</keyword>